<comment type="domain">
    <text evidence="7">The DHHC domain is required for palmitoyltransferase activity.</text>
</comment>
<accession>A0AAN9VY87</accession>
<comment type="subcellular location">
    <subcellularLocation>
        <location evidence="1">Membrane</location>
        <topology evidence="1">Multi-pass membrane protein</topology>
    </subcellularLocation>
</comment>
<evidence type="ECO:0000313" key="9">
    <source>
        <dbReference type="EMBL" id="KAK7868622.1"/>
    </source>
</evidence>
<dbReference type="Pfam" id="PF01529">
    <property type="entry name" value="DHHC"/>
    <property type="match status" value="1"/>
</dbReference>
<dbReference type="InterPro" id="IPR001594">
    <property type="entry name" value="Palmitoyltrfase_DHHC"/>
</dbReference>
<comment type="caution">
    <text evidence="9">The sequence shown here is derived from an EMBL/GenBank/DDBJ whole genome shotgun (WGS) entry which is preliminary data.</text>
</comment>
<dbReference type="AlphaFoldDB" id="A0AAN9VY87"/>
<keyword evidence="2 7" id="KW-0808">Transferase</keyword>
<feature type="transmembrane region" description="Helical" evidence="7">
    <location>
        <begin position="134"/>
        <end position="151"/>
    </location>
</feature>
<organism evidence="9 10">
    <name type="scientific">Gryllus longicercus</name>
    <dbReference type="NCBI Taxonomy" id="2509291"/>
    <lineage>
        <taxon>Eukaryota</taxon>
        <taxon>Metazoa</taxon>
        <taxon>Ecdysozoa</taxon>
        <taxon>Arthropoda</taxon>
        <taxon>Hexapoda</taxon>
        <taxon>Insecta</taxon>
        <taxon>Pterygota</taxon>
        <taxon>Neoptera</taxon>
        <taxon>Polyneoptera</taxon>
        <taxon>Orthoptera</taxon>
        <taxon>Ensifera</taxon>
        <taxon>Gryllidea</taxon>
        <taxon>Grylloidea</taxon>
        <taxon>Gryllidae</taxon>
        <taxon>Gryllinae</taxon>
        <taxon>Gryllus</taxon>
    </lineage>
</organism>
<keyword evidence="10" id="KW-1185">Reference proteome</keyword>
<comment type="similarity">
    <text evidence="7">Belongs to the DHHC palmitoyltransferase family.</text>
</comment>
<evidence type="ECO:0000256" key="7">
    <source>
        <dbReference type="RuleBase" id="RU079119"/>
    </source>
</evidence>
<proteinExistence type="inferred from homology"/>
<dbReference type="EC" id="2.3.1.225" evidence="7"/>
<dbReference type="EMBL" id="JAZDUA010000090">
    <property type="protein sequence ID" value="KAK7868622.1"/>
    <property type="molecule type" value="Genomic_DNA"/>
</dbReference>
<dbReference type="InterPro" id="IPR039859">
    <property type="entry name" value="PFA4/ZDH16/20/ERF2-like"/>
</dbReference>
<evidence type="ECO:0000256" key="6">
    <source>
        <dbReference type="ARBA" id="ARBA00023315"/>
    </source>
</evidence>
<name>A0AAN9VY87_9ORTH</name>
<dbReference type="GO" id="GO:0016020">
    <property type="term" value="C:membrane"/>
    <property type="evidence" value="ECO:0007669"/>
    <property type="project" value="UniProtKB-SubCell"/>
</dbReference>
<dbReference type="GO" id="GO:0019706">
    <property type="term" value="F:protein-cysteine S-palmitoyltransferase activity"/>
    <property type="evidence" value="ECO:0007669"/>
    <property type="project" value="UniProtKB-EC"/>
</dbReference>
<feature type="domain" description="Palmitoyltransferase DHHC" evidence="8">
    <location>
        <begin position="88"/>
        <end position="223"/>
    </location>
</feature>
<dbReference type="Proteomes" id="UP001378592">
    <property type="component" value="Unassembled WGS sequence"/>
</dbReference>
<keyword evidence="3 7" id="KW-0812">Transmembrane</keyword>
<dbReference type="PROSITE" id="PS50216">
    <property type="entry name" value="DHHC"/>
    <property type="match status" value="1"/>
</dbReference>
<feature type="transmembrane region" description="Helical" evidence="7">
    <location>
        <begin position="187"/>
        <end position="209"/>
    </location>
</feature>
<evidence type="ECO:0000256" key="1">
    <source>
        <dbReference type="ARBA" id="ARBA00004141"/>
    </source>
</evidence>
<feature type="transmembrane region" description="Helical" evidence="7">
    <location>
        <begin position="51"/>
        <end position="72"/>
    </location>
</feature>
<comment type="catalytic activity">
    <reaction evidence="7">
        <text>L-cysteinyl-[protein] + hexadecanoyl-CoA = S-hexadecanoyl-L-cysteinyl-[protein] + CoA</text>
        <dbReference type="Rhea" id="RHEA:36683"/>
        <dbReference type="Rhea" id="RHEA-COMP:10131"/>
        <dbReference type="Rhea" id="RHEA-COMP:11032"/>
        <dbReference type="ChEBI" id="CHEBI:29950"/>
        <dbReference type="ChEBI" id="CHEBI:57287"/>
        <dbReference type="ChEBI" id="CHEBI:57379"/>
        <dbReference type="ChEBI" id="CHEBI:74151"/>
        <dbReference type="EC" id="2.3.1.225"/>
    </reaction>
</comment>
<dbReference type="PANTHER" id="PTHR12246">
    <property type="entry name" value="PALMITOYLTRANSFERASE ZDHHC16"/>
    <property type="match status" value="1"/>
</dbReference>
<keyword evidence="6 7" id="KW-0012">Acyltransferase</keyword>
<evidence type="ECO:0000256" key="3">
    <source>
        <dbReference type="ARBA" id="ARBA00022692"/>
    </source>
</evidence>
<evidence type="ECO:0000256" key="2">
    <source>
        <dbReference type="ARBA" id="ARBA00022679"/>
    </source>
</evidence>
<gene>
    <name evidence="9" type="ORF">R5R35_008431</name>
</gene>
<sequence length="276" mass="32855">MKIRRRFFPRAPISMGAFVFIWCVIPLVYWFELYVVLPALYEVWSLHYWMHFIIGHILMINVLGSYLGLVLIDNSVNRHLNIKDIQPNWRHCDKCNIHVPPRSWHCAECDLCMLKRDHHCFFTGYCVGHYNHRLFLMFLFYLMIACVYATFYNCCFLGRQMEFSKLLLKTAFSLPMLIFHRQLDITVFYVFIFQIIIAGFIFVVILFTYHALLVACGRVGYEKNQNISKYDMGMKQNFINVFGERWYISWLSPFISSTLPSNGFCWEVDQTCTKKN</sequence>
<evidence type="ECO:0000256" key="4">
    <source>
        <dbReference type="ARBA" id="ARBA00022989"/>
    </source>
</evidence>
<evidence type="ECO:0000313" key="10">
    <source>
        <dbReference type="Proteomes" id="UP001378592"/>
    </source>
</evidence>
<evidence type="ECO:0000259" key="8">
    <source>
        <dbReference type="Pfam" id="PF01529"/>
    </source>
</evidence>
<reference evidence="9 10" key="1">
    <citation type="submission" date="2024-03" db="EMBL/GenBank/DDBJ databases">
        <title>The genome assembly and annotation of the cricket Gryllus longicercus Weissman &amp; Gray.</title>
        <authorList>
            <person name="Szrajer S."/>
            <person name="Gray D."/>
            <person name="Ylla G."/>
        </authorList>
    </citation>
    <scope>NUCLEOTIDE SEQUENCE [LARGE SCALE GENOMIC DNA]</scope>
    <source>
        <strain evidence="9">DAG 2021-001</strain>
        <tissue evidence="9">Whole body minus gut</tissue>
    </source>
</reference>
<protein>
    <recommendedName>
        <fullName evidence="7">Palmitoyltransferase</fullName>
        <ecNumber evidence="7">2.3.1.225</ecNumber>
    </recommendedName>
</protein>
<evidence type="ECO:0000256" key="5">
    <source>
        <dbReference type="ARBA" id="ARBA00023136"/>
    </source>
</evidence>
<keyword evidence="5 7" id="KW-0472">Membrane</keyword>
<feature type="transmembrane region" description="Helical" evidence="7">
    <location>
        <begin position="12"/>
        <end position="31"/>
    </location>
</feature>
<keyword evidence="4 7" id="KW-1133">Transmembrane helix</keyword>